<name>A0ACC2PKF2_9HYME</name>
<proteinExistence type="predicted"/>
<dbReference type="EMBL" id="CM056741">
    <property type="protein sequence ID" value="KAJ8682872.1"/>
    <property type="molecule type" value="Genomic_DNA"/>
</dbReference>
<reference evidence="1" key="1">
    <citation type="submission" date="2023-04" db="EMBL/GenBank/DDBJ databases">
        <title>A chromosome-level genome assembly of the parasitoid wasp Eretmocerus hayati.</title>
        <authorList>
            <person name="Zhong Y."/>
            <person name="Liu S."/>
            <person name="Liu Y."/>
        </authorList>
    </citation>
    <scope>NUCLEOTIDE SEQUENCE</scope>
    <source>
        <strain evidence="1">ZJU_SS_LIU_2023</strain>
    </source>
</reference>
<protein>
    <submittedName>
        <fullName evidence="1">Uncharacterized protein</fullName>
    </submittedName>
</protein>
<evidence type="ECO:0000313" key="2">
    <source>
        <dbReference type="Proteomes" id="UP001239111"/>
    </source>
</evidence>
<evidence type="ECO:0000313" key="1">
    <source>
        <dbReference type="EMBL" id="KAJ8682872.1"/>
    </source>
</evidence>
<dbReference type="Proteomes" id="UP001239111">
    <property type="component" value="Chromosome 1"/>
</dbReference>
<comment type="caution">
    <text evidence="1">The sequence shown here is derived from an EMBL/GenBank/DDBJ whole genome shotgun (WGS) entry which is preliminary data.</text>
</comment>
<accession>A0ACC2PKF2</accession>
<organism evidence="1 2">
    <name type="scientific">Eretmocerus hayati</name>
    <dbReference type="NCBI Taxonomy" id="131215"/>
    <lineage>
        <taxon>Eukaryota</taxon>
        <taxon>Metazoa</taxon>
        <taxon>Ecdysozoa</taxon>
        <taxon>Arthropoda</taxon>
        <taxon>Hexapoda</taxon>
        <taxon>Insecta</taxon>
        <taxon>Pterygota</taxon>
        <taxon>Neoptera</taxon>
        <taxon>Endopterygota</taxon>
        <taxon>Hymenoptera</taxon>
        <taxon>Apocrita</taxon>
        <taxon>Proctotrupomorpha</taxon>
        <taxon>Chalcidoidea</taxon>
        <taxon>Aphelinidae</taxon>
        <taxon>Aphelininae</taxon>
        <taxon>Eretmocerus</taxon>
    </lineage>
</organism>
<keyword evidence="2" id="KW-1185">Reference proteome</keyword>
<gene>
    <name evidence="1" type="ORF">QAD02_018664</name>
</gene>
<sequence length="893" mass="99834">MSADVAHLIPSPHRIPGCRLSAATSLGVDHQRSSSGSSSLGRLSGEQIQLHHHHLHENSNSSNNKNNKSPLSSSSTNGSGYLHQRRRSDCTETGSIGYGSSAPLESEASYSSHQGYPPTKPSTLQIHSPCRPATNLPVSCLTESQLCQRNNQQNHQQQAGSSGSQTSSPSSGAYVDVSSSTRITPPINSGSLTVTSGGSGGGKRPRAALVNSNNNKANVQANTAITTTAWNNGPLSPESETGYVVDTESGHTYCKGQLLGKGGFARVYLITDIASKKKFACKIISKHQMQKIHIQKVAREIKIHKELNHINVVKMHHYFEDSLNVYMLLEACPKKSLVHVLKYRGKVTEPEARYYMRQMVSGVAYIHSQGVVHRDLKPGNMFLSDRMIVKIGDFGLATQPDGHKRRVTICGTPNFIAPEVLNKQAYSFEADVWALGCILYALLTGQPPFDSSTLKETYSRICGHRYRELDDGDATRNGQELVKWLLEPNPQSRPSLEMVKQHAYLSREYVPDSLPDSCCYQAPNFHLVDRPIRGSQRTDAQIQVQPNSFNITAQRQQRQLAHAVQANTNDQSQPQQQSNSKKSKGKKKKVSSWLASWKLPRLPRLRQRISNVLCLEPHKKQLQSGALGMSSGVDPTSTIRGGIDLPIGASARRQSPETMCQALEECLAICPRSAKNPNPLHGYAPLFVTKWIDYSNKYGLTFQLSDRSVGVLFNDSTKMSYTHDRRRVEYVTMDDELTVFSREKNVPAYLHEKLELLRHFTDYMDKHLTEGGEIMTDPRSDGLHRSSKNSNVPVMRRWLRTSKAIVLELNVPLLQMNFFEDHTKLIISQDPQIRCERETNGYLVTYIDCERRACTYWLSDLRDYGCTPELHDRLLYIYKVSKEFANLDNVQGC</sequence>